<organism evidence="1 2">
    <name type="scientific">Paenibacillus graminis</name>
    <dbReference type="NCBI Taxonomy" id="189425"/>
    <lineage>
        <taxon>Bacteria</taxon>
        <taxon>Bacillati</taxon>
        <taxon>Bacillota</taxon>
        <taxon>Bacilli</taxon>
        <taxon>Bacillales</taxon>
        <taxon>Paenibacillaceae</taxon>
        <taxon>Paenibacillus</taxon>
    </lineage>
</organism>
<proteinExistence type="predicted"/>
<keyword evidence="2" id="KW-1185">Reference proteome</keyword>
<gene>
    <name evidence="1" type="ORF">PGRAT_17525</name>
</gene>
<reference evidence="1 2" key="1">
    <citation type="submission" date="2014-08" db="EMBL/GenBank/DDBJ databases">
        <title>Comparative genomics of the Paenibacillus odorifer group.</title>
        <authorList>
            <person name="den Bakker H.C."/>
            <person name="Tsai Y.-C."/>
            <person name="Martin N."/>
            <person name="Korlach J."/>
            <person name="Wiedmann M."/>
        </authorList>
    </citation>
    <scope>NUCLEOTIDE SEQUENCE [LARGE SCALE GENOMIC DNA]</scope>
    <source>
        <strain evidence="1 2">DSM 15220</strain>
    </source>
</reference>
<dbReference type="KEGG" id="pgm:PGRAT_17525"/>
<dbReference type="Proteomes" id="UP000029500">
    <property type="component" value="Chromosome"/>
</dbReference>
<dbReference type="HOGENOM" id="CLU_2024409_0_0_9"/>
<accession>A0A089MA44</accession>
<protein>
    <submittedName>
        <fullName evidence="1">Uncharacterized protein</fullName>
    </submittedName>
</protein>
<evidence type="ECO:0000313" key="2">
    <source>
        <dbReference type="Proteomes" id="UP000029500"/>
    </source>
</evidence>
<sequence>MADSAGGYGTAQPAHVLEPYNFTNDNGEFTGTMPHITSNNDPALGAGKWGNGDLAVYPRKGYRKGGSGEGELRVSTAQLQAVDGWLRSNYILEGGDIFGTPGGIANNSARNHHMPGTAVTVW</sequence>
<evidence type="ECO:0000313" key="1">
    <source>
        <dbReference type="EMBL" id="AIQ69225.1"/>
    </source>
</evidence>
<dbReference type="EMBL" id="CP009287">
    <property type="protein sequence ID" value="AIQ69225.1"/>
    <property type="molecule type" value="Genomic_DNA"/>
</dbReference>
<dbReference type="AlphaFoldDB" id="A0A089MA44"/>
<name>A0A089MA44_9BACL</name>